<evidence type="ECO:0000313" key="2">
    <source>
        <dbReference type="EMBL" id="KMO32954.1"/>
    </source>
</evidence>
<evidence type="ECO:0000256" key="1">
    <source>
        <dbReference type="SAM" id="MobiDB-lite"/>
    </source>
</evidence>
<dbReference type="AlphaFoldDB" id="A0A0J6SGY8"/>
<feature type="region of interest" description="Disordered" evidence="1">
    <location>
        <begin position="1"/>
        <end position="73"/>
    </location>
</feature>
<protein>
    <submittedName>
        <fullName evidence="2">Uncharacterized protein</fullName>
    </submittedName>
</protein>
<name>A0A0J6SGY8_9HYPH</name>
<evidence type="ECO:0000313" key="3">
    <source>
        <dbReference type="Proteomes" id="UP000035955"/>
    </source>
</evidence>
<accession>A0A0J6SGY8</accession>
<reference evidence="2 3" key="1">
    <citation type="submission" date="2015-03" db="EMBL/GenBank/DDBJ databases">
        <title>Genome sequencing of Methylobacterium variabile DSM 16961.</title>
        <authorList>
            <person name="Chaudhry V."/>
            <person name="Patil P.B."/>
        </authorList>
    </citation>
    <scope>NUCLEOTIDE SEQUENCE [LARGE SCALE GENOMIC DNA]</scope>
    <source>
        <strain evidence="2 3">DSM 16961</strain>
    </source>
</reference>
<gene>
    <name evidence="2" type="ORF">VQ02_22395</name>
</gene>
<keyword evidence="3" id="KW-1185">Reference proteome</keyword>
<dbReference type="Proteomes" id="UP000035955">
    <property type="component" value="Unassembled WGS sequence"/>
</dbReference>
<comment type="caution">
    <text evidence="2">The sequence shown here is derived from an EMBL/GenBank/DDBJ whole genome shotgun (WGS) entry which is preliminary data.</text>
</comment>
<dbReference type="PATRIC" id="fig|298794.3.peg.1894"/>
<sequence length="73" mass="7842">MPRLPGRWIPDPRGIPGEGRRDDGPSRPPSPPPHPLKIDFPNRITDTGARRDRRRSGCPVAAAGVGSPVRSSA</sequence>
<proteinExistence type="predicted"/>
<feature type="compositionally biased region" description="Pro residues" evidence="1">
    <location>
        <begin position="26"/>
        <end position="35"/>
    </location>
</feature>
<dbReference type="EMBL" id="LABY01000165">
    <property type="protein sequence ID" value="KMO32954.1"/>
    <property type="molecule type" value="Genomic_DNA"/>
</dbReference>
<organism evidence="2 3">
    <name type="scientific">Methylobacterium variabile</name>
    <dbReference type="NCBI Taxonomy" id="298794"/>
    <lineage>
        <taxon>Bacteria</taxon>
        <taxon>Pseudomonadati</taxon>
        <taxon>Pseudomonadota</taxon>
        <taxon>Alphaproteobacteria</taxon>
        <taxon>Hyphomicrobiales</taxon>
        <taxon>Methylobacteriaceae</taxon>
        <taxon>Methylobacterium</taxon>
    </lineage>
</organism>